<accession>A0A8B7Y8T3</accession>
<feature type="region of interest" description="Disordered" evidence="2">
    <location>
        <begin position="232"/>
        <end position="282"/>
    </location>
</feature>
<keyword evidence="5" id="KW-1185">Reference proteome</keyword>
<feature type="transmembrane region" description="Helical" evidence="3">
    <location>
        <begin position="180"/>
        <end position="201"/>
    </location>
</feature>
<dbReference type="Gene3D" id="1.20.1250.20">
    <property type="entry name" value="MFS general substrate transporter like domains"/>
    <property type="match status" value="1"/>
</dbReference>
<feature type="transmembrane region" description="Helical" evidence="3">
    <location>
        <begin position="66"/>
        <end position="87"/>
    </location>
</feature>
<dbReference type="PROSITE" id="PS50850">
    <property type="entry name" value="MFS"/>
    <property type="match status" value="1"/>
</dbReference>
<feature type="transmembrane region" description="Helical" evidence="3">
    <location>
        <begin position="154"/>
        <end position="174"/>
    </location>
</feature>
<feature type="transmembrane region" description="Helical" evidence="3">
    <location>
        <begin position="432"/>
        <end position="456"/>
    </location>
</feature>
<dbReference type="SUPFAM" id="SSF103473">
    <property type="entry name" value="MFS general substrate transporter"/>
    <property type="match status" value="1"/>
</dbReference>
<name>A0A8B7Y8T3_ACAPL</name>
<gene>
    <name evidence="6" type="primary">LOC110977923</name>
</gene>
<feature type="transmembrane region" description="Helical" evidence="3">
    <location>
        <begin position="344"/>
        <end position="366"/>
    </location>
</feature>
<dbReference type="InterPro" id="IPR011701">
    <property type="entry name" value="MFS"/>
</dbReference>
<dbReference type="AlphaFoldDB" id="A0A8B7Y8T3"/>
<organism evidence="5 6">
    <name type="scientific">Acanthaster planci</name>
    <name type="common">Crown-of-thorns starfish</name>
    <dbReference type="NCBI Taxonomy" id="133434"/>
    <lineage>
        <taxon>Eukaryota</taxon>
        <taxon>Metazoa</taxon>
        <taxon>Echinodermata</taxon>
        <taxon>Eleutherozoa</taxon>
        <taxon>Asterozoa</taxon>
        <taxon>Asteroidea</taxon>
        <taxon>Valvatacea</taxon>
        <taxon>Valvatida</taxon>
        <taxon>Acanthasteridae</taxon>
        <taxon>Acanthaster</taxon>
    </lineage>
</organism>
<proteinExistence type="predicted"/>
<dbReference type="InterPro" id="IPR020846">
    <property type="entry name" value="MFS_dom"/>
</dbReference>
<dbReference type="Proteomes" id="UP000694845">
    <property type="component" value="Unplaced"/>
</dbReference>
<dbReference type="PANTHER" id="PTHR11360">
    <property type="entry name" value="MONOCARBOXYLATE TRANSPORTER"/>
    <property type="match status" value="1"/>
</dbReference>
<protein>
    <submittedName>
        <fullName evidence="6">Monocarboxylate transporter 12-like</fullName>
    </submittedName>
</protein>
<evidence type="ECO:0000259" key="4">
    <source>
        <dbReference type="PROSITE" id="PS50850"/>
    </source>
</evidence>
<dbReference type="GO" id="GO:0016020">
    <property type="term" value="C:membrane"/>
    <property type="evidence" value="ECO:0007669"/>
    <property type="project" value="UniProtKB-SubCell"/>
</dbReference>
<dbReference type="KEGG" id="aplc:110977923"/>
<feature type="transmembrane region" description="Helical" evidence="3">
    <location>
        <begin position="94"/>
        <end position="113"/>
    </location>
</feature>
<feature type="domain" description="Major facilitator superfamily (MFS) profile" evidence="4">
    <location>
        <begin position="26"/>
        <end position="489"/>
    </location>
</feature>
<dbReference type="InterPro" id="IPR050327">
    <property type="entry name" value="Proton-linked_MCT"/>
</dbReference>
<reference evidence="6" key="1">
    <citation type="submission" date="2025-08" db="UniProtKB">
        <authorList>
            <consortium name="RefSeq"/>
        </authorList>
    </citation>
    <scope>IDENTIFICATION</scope>
</reference>
<keyword evidence="3" id="KW-1133">Transmembrane helix</keyword>
<evidence type="ECO:0000313" key="5">
    <source>
        <dbReference type="Proteomes" id="UP000694845"/>
    </source>
</evidence>
<evidence type="ECO:0000256" key="1">
    <source>
        <dbReference type="ARBA" id="ARBA00004141"/>
    </source>
</evidence>
<evidence type="ECO:0000256" key="2">
    <source>
        <dbReference type="SAM" id="MobiDB-lite"/>
    </source>
</evidence>
<feature type="transmembrane region" description="Helical" evidence="3">
    <location>
        <begin position="21"/>
        <end position="43"/>
    </location>
</feature>
<dbReference type="InterPro" id="IPR036259">
    <property type="entry name" value="MFS_trans_sf"/>
</dbReference>
<dbReference type="Pfam" id="PF07690">
    <property type="entry name" value="MFS_1"/>
    <property type="match status" value="1"/>
</dbReference>
<comment type="subcellular location">
    <subcellularLocation>
        <location evidence="1">Membrane</location>
        <topology evidence="1">Multi-pass membrane protein</topology>
    </subcellularLocation>
</comment>
<dbReference type="OrthoDB" id="5667at2759"/>
<keyword evidence="3" id="KW-0812">Transmembrane</keyword>
<feature type="transmembrane region" description="Helical" evidence="3">
    <location>
        <begin position="378"/>
        <end position="399"/>
    </location>
</feature>
<feature type="transmembrane region" description="Helical" evidence="3">
    <location>
        <begin position="405"/>
        <end position="425"/>
    </location>
</feature>
<feature type="transmembrane region" description="Helical" evidence="3">
    <location>
        <begin position="310"/>
        <end position="332"/>
    </location>
</feature>
<dbReference type="RefSeq" id="XP_022088151.1">
    <property type="nucleotide sequence ID" value="XM_022232459.1"/>
</dbReference>
<keyword evidence="3" id="KW-0472">Membrane</keyword>
<dbReference type="PANTHER" id="PTHR11360:SF284">
    <property type="entry name" value="EG:103B4.3 PROTEIN-RELATED"/>
    <property type="match status" value="1"/>
</dbReference>
<feature type="transmembrane region" description="Helical" evidence="3">
    <location>
        <begin position="462"/>
        <end position="487"/>
    </location>
</feature>
<feature type="compositionally biased region" description="Polar residues" evidence="2">
    <location>
        <begin position="261"/>
        <end position="274"/>
    </location>
</feature>
<evidence type="ECO:0000256" key="3">
    <source>
        <dbReference type="SAM" id="Phobius"/>
    </source>
</evidence>
<dbReference type="GeneID" id="110977923"/>
<dbReference type="GO" id="GO:0008028">
    <property type="term" value="F:monocarboxylic acid transmembrane transporter activity"/>
    <property type="evidence" value="ECO:0007669"/>
    <property type="project" value="TreeGrafter"/>
</dbReference>
<sequence length="501" mass="53717">MAKASHFFSRRRAADRPDHPREGGWGIVVVIAAHLSMAIQWGFQRTGSVLYLSWKEDFAINDKETAAVQSVSSSLSYLSGLISGVLTERLGCRVSGIIGGVLMSLGFLGSCWVTDIRQLYLTAAVVGIGTGISYNSSIVVVSEYFNRRYKIAHALVYAGVGTGSMVVPPLLQILLEGYGWRGTMMVASAIAANTVSFAAVFRPNKAPLRQKSSRQPDADQLELSVHVGMALTENPNEEITPDGSDTDSRSHPETPGELQAVQATHQARPSSQAGSIPLHSDRKHSNPAINVLRRLFVSLGLRLFARSYRFALTCVIQLQFMFAFTGFVLYLVPYAQSLDMAPTGAAFLLSILGIGSLLGCLGNGVLASRNMSTEHATMTSMVIAGVSVMLVNLNSYAIFAVASFLHGFASGFDFTVTVVLIRSFVGLSNLAIGVGFSMIFLGAGTLLGPVFAGWILDATGSSYLTVFYVLGAMFFFCAVQMLLLPLLKRVEPGVDISPADV</sequence>
<dbReference type="OMA" id="NMSTEHA"/>
<feature type="transmembrane region" description="Helical" evidence="3">
    <location>
        <begin position="119"/>
        <end position="142"/>
    </location>
</feature>
<evidence type="ECO:0000313" key="6">
    <source>
        <dbReference type="RefSeq" id="XP_022088151.1"/>
    </source>
</evidence>